<evidence type="ECO:0000256" key="2">
    <source>
        <dbReference type="ARBA" id="ARBA00009444"/>
    </source>
</evidence>
<evidence type="ECO:0000256" key="4">
    <source>
        <dbReference type="SAM" id="MobiDB-lite"/>
    </source>
</evidence>
<feature type="compositionally biased region" description="Basic residues" evidence="4">
    <location>
        <begin position="102"/>
        <end position="111"/>
    </location>
</feature>
<evidence type="ECO:0000259" key="5">
    <source>
        <dbReference type="Pfam" id="PF12734"/>
    </source>
</evidence>
<keyword evidence="7" id="KW-1185">Reference proteome</keyword>
<dbReference type="Proteomes" id="UP000277212">
    <property type="component" value="Unassembled WGS sequence"/>
</dbReference>
<comment type="similarity">
    <text evidence="2">Belongs to the CYSTM1 family.</text>
</comment>
<feature type="compositionally biased region" description="Pro residues" evidence="4">
    <location>
        <begin position="182"/>
        <end position="200"/>
    </location>
</feature>
<dbReference type="STRING" id="2010991.A0A3M2RUH8"/>
<comment type="caution">
    <text evidence="6">The sequence shown here is derived from an EMBL/GenBank/DDBJ whole genome shotgun (WGS) entry which is preliminary data.</text>
</comment>
<feature type="compositionally biased region" description="Low complexity" evidence="4">
    <location>
        <begin position="133"/>
        <end position="148"/>
    </location>
</feature>
<evidence type="ECO:0000256" key="1">
    <source>
        <dbReference type="ARBA" id="ARBA00004370"/>
    </source>
</evidence>
<protein>
    <recommendedName>
        <fullName evidence="5">Cysteine-rich transmembrane domain-containing protein</fullName>
    </recommendedName>
</protein>
<name>A0A3M2RUH8_9HYPO</name>
<gene>
    <name evidence="6" type="ORF">CDV36_011438</name>
</gene>
<organism evidence="6 7">
    <name type="scientific">Fusarium kuroshium</name>
    <dbReference type="NCBI Taxonomy" id="2010991"/>
    <lineage>
        <taxon>Eukaryota</taxon>
        <taxon>Fungi</taxon>
        <taxon>Dikarya</taxon>
        <taxon>Ascomycota</taxon>
        <taxon>Pezizomycotina</taxon>
        <taxon>Sordariomycetes</taxon>
        <taxon>Hypocreomycetidae</taxon>
        <taxon>Hypocreales</taxon>
        <taxon>Nectriaceae</taxon>
        <taxon>Fusarium</taxon>
        <taxon>Fusarium solani species complex</taxon>
    </lineage>
</organism>
<comment type="subcellular location">
    <subcellularLocation>
        <location evidence="1">Membrane</location>
    </subcellularLocation>
</comment>
<feature type="domain" description="Cysteine-rich transmembrane" evidence="5">
    <location>
        <begin position="199"/>
        <end position="234"/>
    </location>
</feature>
<evidence type="ECO:0000313" key="7">
    <source>
        <dbReference type="Proteomes" id="UP000277212"/>
    </source>
</evidence>
<reference evidence="6 7" key="1">
    <citation type="submission" date="2017-06" db="EMBL/GenBank/DDBJ databases">
        <title>Comparative genomic analysis of Ambrosia Fusariam Clade fungi.</title>
        <authorList>
            <person name="Stajich J.E."/>
            <person name="Carrillo J."/>
            <person name="Kijimoto T."/>
            <person name="Eskalen A."/>
            <person name="O'Donnell K."/>
            <person name="Kasson M."/>
        </authorList>
    </citation>
    <scope>NUCLEOTIDE SEQUENCE [LARGE SCALE GENOMIC DNA]</scope>
    <source>
        <strain evidence="6">UCR3666</strain>
    </source>
</reference>
<dbReference type="EMBL" id="NKUJ01000263">
    <property type="protein sequence ID" value="RMJ08956.1"/>
    <property type="molecule type" value="Genomic_DNA"/>
</dbReference>
<proteinExistence type="inferred from homology"/>
<accession>A0A3M2RUH8</accession>
<dbReference type="GO" id="GO:0016020">
    <property type="term" value="C:membrane"/>
    <property type="evidence" value="ECO:0007669"/>
    <property type="project" value="UniProtKB-SubCell"/>
</dbReference>
<keyword evidence="3" id="KW-0472">Membrane</keyword>
<feature type="region of interest" description="Disordered" evidence="4">
    <location>
        <begin position="93"/>
        <end position="211"/>
    </location>
</feature>
<feature type="region of interest" description="Disordered" evidence="4">
    <location>
        <begin position="17"/>
        <end position="36"/>
    </location>
</feature>
<dbReference type="InterPro" id="IPR028144">
    <property type="entry name" value="CYSTM_dom"/>
</dbReference>
<dbReference type="Pfam" id="PF12734">
    <property type="entry name" value="CYSTM"/>
    <property type="match status" value="1"/>
</dbReference>
<feature type="compositionally biased region" description="Low complexity" evidence="4">
    <location>
        <begin position="156"/>
        <end position="181"/>
    </location>
</feature>
<evidence type="ECO:0000313" key="6">
    <source>
        <dbReference type="EMBL" id="RMJ08956.1"/>
    </source>
</evidence>
<dbReference type="AlphaFoldDB" id="A0A3M2RUH8"/>
<sequence>MDEFNHFFVVRRLNGGGASVKPQNSSEGEKSHDVHQPQGIRYSAPEMLPSRHCIKSYGVRLFVVEPLEAYATTFLILESCHSVKARGSLIPPEISARSDKRPRSHTAHSHYRSTMAYKQDEPPAYGPPPGAPQPTYGGYGQEQYQQGPPQGPPPGQQGYYQQGPQMGYYNQQQGPFPAGQGPYPPQPGPYGQPGGPPPQGYYPEDDRRGGSGGGGLMTGLLAGLACCCCLDCLF</sequence>
<evidence type="ECO:0000256" key="3">
    <source>
        <dbReference type="ARBA" id="ARBA00023136"/>
    </source>
</evidence>